<organism evidence="2 3">
    <name type="scientific">Chryseolinea lacunae</name>
    <dbReference type="NCBI Taxonomy" id="2801331"/>
    <lineage>
        <taxon>Bacteria</taxon>
        <taxon>Pseudomonadati</taxon>
        <taxon>Bacteroidota</taxon>
        <taxon>Cytophagia</taxon>
        <taxon>Cytophagales</taxon>
        <taxon>Fulvivirgaceae</taxon>
        <taxon>Chryseolinea</taxon>
    </lineage>
</organism>
<dbReference type="Pfam" id="PF13673">
    <property type="entry name" value="Acetyltransf_10"/>
    <property type="match status" value="1"/>
</dbReference>
<dbReference type="PANTHER" id="PTHR43233">
    <property type="entry name" value="FAMILY N-ACETYLTRANSFERASE, PUTATIVE (AFU_ORTHOLOGUE AFUA_6G03350)-RELATED"/>
    <property type="match status" value="1"/>
</dbReference>
<name>A0ABS1KV12_9BACT</name>
<accession>A0ABS1KV12</accession>
<keyword evidence="3" id="KW-1185">Reference proteome</keyword>
<dbReference type="InterPro" id="IPR053144">
    <property type="entry name" value="Acetyltransferase_Butenolide"/>
</dbReference>
<dbReference type="Gene3D" id="3.40.630.30">
    <property type="match status" value="1"/>
</dbReference>
<dbReference type="PROSITE" id="PS51186">
    <property type="entry name" value="GNAT"/>
    <property type="match status" value="1"/>
</dbReference>
<evidence type="ECO:0000313" key="2">
    <source>
        <dbReference type="EMBL" id="MBL0743209.1"/>
    </source>
</evidence>
<dbReference type="PANTHER" id="PTHR43233:SF1">
    <property type="entry name" value="FAMILY N-ACETYLTRANSFERASE, PUTATIVE (AFU_ORTHOLOGUE AFUA_6G03350)-RELATED"/>
    <property type="match status" value="1"/>
</dbReference>
<feature type="domain" description="N-acetyltransferase" evidence="1">
    <location>
        <begin position="6"/>
        <end position="137"/>
    </location>
</feature>
<protein>
    <submittedName>
        <fullName evidence="2">GNAT family N-acetyltransferase</fullName>
    </submittedName>
</protein>
<dbReference type="InterPro" id="IPR016181">
    <property type="entry name" value="Acyl_CoA_acyltransferase"/>
</dbReference>
<gene>
    <name evidence="2" type="ORF">JI741_18400</name>
</gene>
<comment type="caution">
    <text evidence="2">The sequence shown here is derived from an EMBL/GenBank/DDBJ whole genome shotgun (WGS) entry which is preliminary data.</text>
</comment>
<dbReference type="SUPFAM" id="SSF55729">
    <property type="entry name" value="Acyl-CoA N-acyltransferases (Nat)"/>
    <property type="match status" value="1"/>
</dbReference>
<dbReference type="EMBL" id="JAERRB010000006">
    <property type="protein sequence ID" value="MBL0743209.1"/>
    <property type="molecule type" value="Genomic_DNA"/>
</dbReference>
<reference evidence="2 3" key="1">
    <citation type="submission" date="2021-01" db="EMBL/GenBank/DDBJ databases">
        <title>Chryseolinea sp. Jin1 Genome sequencing and assembly.</title>
        <authorList>
            <person name="Kim I."/>
        </authorList>
    </citation>
    <scope>NUCLEOTIDE SEQUENCE [LARGE SCALE GENOMIC DNA]</scope>
    <source>
        <strain evidence="2 3">Jin1</strain>
    </source>
</reference>
<dbReference type="Proteomes" id="UP000613030">
    <property type="component" value="Unassembled WGS sequence"/>
</dbReference>
<evidence type="ECO:0000313" key="3">
    <source>
        <dbReference type="Proteomes" id="UP000613030"/>
    </source>
</evidence>
<dbReference type="CDD" id="cd04301">
    <property type="entry name" value="NAT_SF"/>
    <property type="match status" value="1"/>
</dbReference>
<sequence>MAAPQILYRSDVKLTVEAFTDLLKRSTLAARRPVNNPQAIQSMLDHGNVLVTAWDGETLVGISRALSDFSFCCYLSDLAVDEAYQKQGIGKQLIEETHKVSGEQTMLLLLAAPAAQEYYPKIGMKRFEHCFFIPRKS</sequence>
<proteinExistence type="predicted"/>
<evidence type="ECO:0000259" key="1">
    <source>
        <dbReference type="PROSITE" id="PS51186"/>
    </source>
</evidence>
<dbReference type="InterPro" id="IPR000182">
    <property type="entry name" value="GNAT_dom"/>
</dbReference>
<dbReference type="RefSeq" id="WP_202012337.1">
    <property type="nucleotide sequence ID" value="NZ_JAERRB010000006.1"/>
</dbReference>